<dbReference type="Pfam" id="PF13692">
    <property type="entry name" value="Glyco_trans_1_4"/>
    <property type="match status" value="1"/>
</dbReference>
<dbReference type="Gene3D" id="3.40.50.2000">
    <property type="entry name" value="Glycogen Phosphorylase B"/>
    <property type="match status" value="2"/>
</dbReference>
<name>A0ABU0B6T7_9HYPH</name>
<protein>
    <submittedName>
        <fullName evidence="1">Glycosyltransferase involved in cell wall biosynthesis</fullName>
    </submittedName>
</protein>
<reference evidence="1 2" key="1">
    <citation type="submission" date="2023-07" db="EMBL/GenBank/DDBJ databases">
        <title>Genomic Encyclopedia of Type Strains, Phase IV (KMG-IV): sequencing the most valuable type-strain genomes for metagenomic binning, comparative biology and taxonomic classification.</title>
        <authorList>
            <person name="Goeker M."/>
        </authorList>
    </citation>
    <scope>NUCLEOTIDE SEQUENCE [LARGE SCALE GENOMIC DNA]</scope>
    <source>
        <strain evidence="1 2">DSM 2457</strain>
    </source>
</reference>
<proteinExistence type="predicted"/>
<comment type="caution">
    <text evidence="1">The sequence shown here is derived from an EMBL/GenBank/DDBJ whole genome shotgun (WGS) entry which is preliminary data.</text>
</comment>
<dbReference type="SUPFAM" id="SSF53756">
    <property type="entry name" value="UDP-Glycosyltransferase/glycogen phosphorylase"/>
    <property type="match status" value="1"/>
</dbReference>
<evidence type="ECO:0000313" key="1">
    <source>
        <dbReference type="EMBL" id="MDQ0301533.1"/>
    </source>
</evidence>
<dbReference type="PANTHER" id="PTHR12526">
    <property type="entry name" value="GLYCOSYLTRANSFERASE"/>
    <property type="match status" value="1"/>
</dbReference>
<dbReference type="EMBL" id="JAUSUI010000001">
    <property type="protein sequence ID" value="MDQ0301533.1"/>
    <property type="molecule type" value="Genomic_DNA"/>
</dbReference>
<evidence type="ECO:0000313" key="2">
    <source>
        <dbReference type="Proteomes" id="UP001224682"/>
    </source>
</evidence>
<accession>A0ABU0B6T7</accession>
<organism evidence="1 2">
    <name type="scientific">Ancylobacter polymorphus</name>
    <dbReference type="NCBI Taxonomy" id="223390"/>
    <lineage>
        <taxon>Bacteria</taxon>
        <taxon>Pseudomonadati</taxon>
        <taxon>Pseudomonadota</taxon>
        <taxon>Alphaproteobacteria</taxon>
        <taxon>Hyphomicrobiales</taxon>
        <taxon>Xanthobacteraceae</taxon>
        <taxon>Ancylobacter</taxon>
    </lineage>
</organism>
<dbReference type="PANTHER" id="PTHR12526:SF600">
    <property type="entry name" value="GLYCOSYL TRANSFERASE GROUP 1"/>
    <property type="match status" value="1"/>
</dbReference>
<gene>
    <name evidence="1" type="ORF">J2S75_000544</name>
</gene>
<sequence>MRLAIVSHIPVYPTTAGNRARVLGLIQALQGLGHEVLFIQIPSGPYDAAESVARHEALVGRGNYYDLTRLSRPARLAKWLKVFPVRAVSRLSKAVGIDTPWRHWRPLDSHISPETVRAAQAIIVARGCDVCLVEYVFHSAVLVGLPGSVRTLIDTHDQFSNRHVGYAANGLGDAYWISLRPKAERRGLMRADGVLAIQDDEAQAFTRMLQGQPSPPLVRVVSHFLPDIEPRTDRGPPHRAAFVASSNSANTHALGLFLQRGLPEVLRRDPAFRLILAGGICGEVPDHPQMDKIGRFEQLGDVFARAPVSLNPVLSGSGISVKALESLAAGVPVIATETGARGLGALAGEALRILPDGDWAAYAEALTALTLDPARCARAGEQARVAAADWNERQRVGLEELLGDGAARARRT</sequence>
<dbReference type="Proteomes" id="UP001224682">
    <property type="component" value="Unassembled WGS sequence"/>
</dbReference>
<dbReference type="RefSeq" id="WP_307017959.1">
    <property type="nucleotide sequence ID" value="NZ_JAUSUI010000001.1"/>
</dbReference>
<keyword evidence="2" id="KW-1185">Reference proteome</keyword>